<dbReference type="NCBIfam" id="NF007146">
    <property type="entry name" value="PRK09585.2-6"/>
    <property type="match status" value="1"/>
</dbReference>
<feature type="binding site" evidence="1">
    <location>
        <begin position="9"/>
        <end position="16"/>
    </location>
    <ligand>
        <name>ATP</name>
        <dbReference type="ChEBI" id="CHEBI:30616"/>
    </ligand>
</feature>
<keyword evidence="4" id="KW-1185">Reference proteome</keyword>
<dbReference type="GO" id="GO:0006040">
    <property type="term" value="P:amino sugar metabolic process"/>
    <property type="evidence" value="ECO:0007669"/>
    <property type="project" value="InterPro"/>
</dbReference>
<dbReference type="InterPro" id="IPR005338">
    <property type="entry name" value="Anhydro_N_Ac-Mur_kinase"/>
</dbReference>
<proteinExistence type="inferred from homology"/>
<keyword evidence="1" id="KW-0119">Carbohydrate metabolism</keyword>
<evidence type="ECO:0000313" key="4">
    <source>
        <dbReference type="Proteomes" id="UP000650511"/>
    </source>
</evidence>
<feature type="compositionally biased region" description="Low complexity" evidence="2">
    <location>
        <begin position="384"/>
        <end position="393"/>
    </location>
</feature>
<dbReference type="AlphaFoldDB" id="A0A8J3ACA3"/>
<keyword evidence="1" id="KW-0067">ATP-binding</keyword>
<dbReference type="InterPro" id="IPR043129">
    <property type="entry name" value="ATPase_NBD"/>
</dbReference>
<dbReference type="HAMAP" id="MF_01270">
    <property type="entry name" value="AnhMurNAc_kinase"/>
    <property type="match status" value="1"/>
</dbReference>
<comment type="pathway">
    <text evidence="1">Cell wall biogenesis; peptidoglycan recycling.</text>
</comment>
<dbReference type="UniPathway" id="UPA00343"/>
<name>A0A8J3ACA3_9ACTN</name>
<evidence type="ECO:0000256" key="2">
    <source>
        <dbReference type="SAM" id="MobiDB-lite"/>
    </source>
</evidence>
<sequence length="403" mass="40926">MRVVGMMSGTSVDGVDVAVVDVDAVDGGERLVLRRVAEATVPFDPALRQRVLDVLPGSTAAHRPDVGELCRLDADLGRALAAAARQAVTELADGAADLLVSHGQSVHHEVVDGRVLATLQLGQPAEIAEATGLPVVSDLRTRDVAAGGQGAPLVSLLDQLVLADTTAPVAALNLGGIANLTVVAPDRPTVAFDAGPANALLDAAVRTATDGREHHDPGGRRTAVGRVDEALLAVLLDDPFLAAPAPKSTGKERYHAGYLDRALAAAPVDRLEDRLATLAEAVAVAVADHAARHAVRRVVGSGGGVHNAGLVAALRRRLAAMGATWDTSDTLGLPVDGKEAIAFALLGWLSWHGLPGTVASCTGAAGPRVLGSLTPGADPLRLPASPAAAPRSATVLGPVASPK</sequence>
<dbReference type="GO" id="GO:0016301">
    <property type="term" value="F:kinase activity"/>
    <property type="evidence" value="ECO:0007669"/>
    <property type="project" value="UniProtKB-KW"/>
</dbReference>
<comment type="pathway">
    <text evidence="1">Amino-sugar metabolism; 1,6-anhydro-N-acetylmuramate degradation.</text>
</comment>
<reference evidence="3" key="1">
    <citation type="journal article" date="2014" name="Int. J. Syst. Evol. Microbiol.">
        <title>Complete genome sequence of Corynebacterium casei LMG S-19264T (=DSM 44701T), isolated from a smear-ripened cheese.</title>
        <authorList>
            <consortium name="US DOE Joint Genome Institute (JGI-PGF)"/>
            <person name="Walter F."/>
            <person name="Albersmeier A."/>
            <person name="Kalinowski J."/>
            <person name="Ruckert C."/>
        </authorList>
    </citation>
    <scope>NUCLEOTIDE SEQUENCE</scope>
    <source>
        <strain evidence="3">CGMCC 1.14988</strain>
    </source>
</reference>
<gene>
    <name evidence="1 3" type="primary">anmK</name>
    <name evidence="3" type="ORF">GCM10011354_28990</name>
</gene>
<dbReference type="PANTHER" id="PTHR30605:SF0">
    <property type="entry name" value="ANHYDRO-N-ACETYLMURAMIC ACID KINASE"/>
    <property type="match status" value="1"/>
</dbReference>
<dbReference type="SUPFAM" id="SSF53067">
    <property type="entry name" value="Actin-like ATPase domain"/>
    <property type="match status" value="1"/>
</dbReference>
<comment type="catalytic activity">
    <reaction evidence="1">
        <text>1,6-anhydro-N-acetyl-beta-muramate + ATP + H2O = N-acetyl-D-muramate 6-phosphate + ADP + H(+)</text>
        <dbReference type="Rhea" id="RHEA:24952"/>
        <dbReference type="ChEBI" id="CHEBI:15377"/>
        <dbReference type="ChEBI" id="CHEBI:15378"/>
        <dbReference type="ChEBI" id="CHEBI:30616"/>
        <dbReference type="ChEBI" id="CHEBI:58690"/>
        <dbReference type="ChEBI" id="CHEBI:58722"/>
        <dbReference type="ChEBI" id="CHEBI:456216"/>
        <dbReference type="EC" id="2.7.1.170"/>
    </reaction>
</comment>
<dbReference type="Gene3D" id="3.30.420.40">
    <property type="match status" value="2"/>
</dbReference>
<evidence type="ECO:0000313" key="3">
    <source>
        <dbReference type="EMBL" id="GGI08418.1"/>
    </source>
</evidence>
<dbReference type="Pfam" id="PF03702">
    <property type="entry name" value="AnmK"/>
    <property type="match status" value="1"/>
</dbReference>
<reference evidence="3" key="2">
    <citation type="submission" date="2020-09" db="EMBL/GenBank/DDBJ databases">
        <authorList>
            <person name="Sun Q."/>
            <person name="Zhou Y."/>
        </authorList>
    </citation>
    <scope>NUCLEOTIDE SEQUENCE</scope>
    <source>
        <strain evidence="3">CGMCC 1.14988</strain>
    </source>
</reference>
<dbReference type="RefSeq" id="WP_130650147.1">
    <property type="nucleotide sequence ID" value="NZ_BMHA01000011.1"/>
</dbReference>
<organism evidence="3 4">
    <name type="scientific">Egicoccus halophilus</name>
    <dbReference type="NCBI Taxonomy" id="1670830"/>
    <lineage>
        <taxon>Bacteria</taxon>
        <taxon>Bacillati</taxon>
        <taxon>Actinomycetota</taxon>
        <taxon>Nitriliruptoria</taxon>
        <taxon>Egicoccales</taxon>
        <taxon>Egicoccaceae</taxon>
        <taxon>Egicoccus</taxon>
    </lineage>
</organism>
<keyword evidence="1" id="KW-0808">Transferase</keyword>
<dbReference type="GO" id="GO:0097175">
    <property type="term" value="P:1,6-anhydro-N-acetyl-beta-muramic acid catabolic process"/>
    <property type="evidence" value="ECO:0007669"/>
    <property type="project" value="UniProtKB-UniRule"/>
</dbReference>
<protein>
    <recommendedName>
        <fullName evidence="1">Anhydro-N-acetylmuramic acid kinase</fullName>
        <ecNumber evidence="1">2.7.1.170</ecNumber>
    </recommendedName>
    <alternativeName>
        <fullName evidence="1">AnhMurNAc kinase</fullName>
    </alternativeName>
</protein>
<feature type="region of interest" description="Disordered" evidence="2">
    <location>
        <begin position="384"/>
        <end position="403"/>
    </location>
</feature>
<comment type="caution">
    <text evidence="3">The sequence shown here is derived from an EMBL/GenBank/DDBJ whole genome shotgun (WGS) entry which is preliminary data.</text>
</comment>
<dbReference type="GO" id="GO:0016773">
    <property type="term" value="F:phosphotransferase activity, alcohol group as acceptor"/>
    <property type="evidence" value="ECO:0007669"/>
    <property type="project" value="UniProtKB-UniRule"/>
</dbReference>
<dbReference type="EMBL" id="BMHA01000011">
    <property type="protein sequence ID" value="GGI08418.1"/>
    <property type="molecule type" value="Genomic_DNA"/>
</dbReference>
<comment type="function">
    <text evidence="1">Catalyzes the specific phosphorylation of 1,6-anhydro-N-acetylmuramic acid (anhMurNAc) with the simultaneous cleavage of the 1,6-anhydro ring, generating MurNAc-6-P. Is required for the utilization of anhMurNAc either imported from the medium or derived from its own cell wall murein, and thus plays a role in cell wall recycling.</text>
</comment>
<comment type="similarity">
    <text evidence="1">Belongs to the anhydro-N-acetylmuramic acid kinase family.</text>
</comment>
<dbReference type="Proteomes" id="UP000650511">
    <property type="component" value="Unassembled WGS sequence"/>
</dbReference>
<keyword evidence="1 3" id="KW-0418">Kinase</keyword>
<dbReference type="EC" id="2.7.1.170" evidence="1"/>
<dbReference type="PANTHER" id="PTHR30605">
    <property type="entry name" value="ANHYDRO-N-ACETYLMURAMIC ACID KINASE"/>
    <property type="match status" value="1"/>
</dbReference>
<evidence type="ECO:0000256" key="1">
    <source>
        <dbReference type="HAMAP-Rule" id="MF_01270"/>
    </source>
</evidence>
<accession>A0A8J3ACA3</accession>
<dbReference type="GO" id="GO:0005524">
    <property type="term" value="F:ATP binding"/>
    <property type="evidence" value="ECO:0007669"/>
    <property type="project" value="UniProtKB-UniRule"/>
</dbReference>
<dbReference type="GO" id="GO:0009254">
    <property type="term" value="P:peptidoglycan turnover"/>
    <property type="evidence" value="ECO:0007669"/>
    <property type="project" value="UniProtKB-UniRule"/>
</dbReference>
<dbReference type="UniPathway" id="UPA00544"/>
<dbReference type="OrthoDB" id="9763949at2"/>
<keyword evidence="1" id="KW-0547">Nucleotide-binding</keyword>